<feature type="domain" description="Radical SAM core" evidence="5">
    <location>
        <begin position="28"/>
        <end position="288"/>
    </location>
</feature>
<dbReference type="InterPro" id="IPR058240">
    <property type="entry name" value="rSAM_sf"/>
</dbReference>
<dbReference type="GO" id="GO:0051536">
    <property type="term" value="F:iron-sulfur cluster binding"/>
    <property type="evidence" value="ECO:0007669"/>
    <property type="project" value="UniProtKB-KW"/>
</dbReference>
<gene>
    <name evidence="6" type="ORF">F4V43_14760</name>
</gene>
<dbReference type="InterPro" id="IPR007197">
    <property type="entry name" value="rSAM"/>
</dbReference>
<keyword evidence="2" id="KW-0408">Iron</keyword>
<organism evidence="6 7">
    <name type="scientific">Paenibacillus spiritus</name>
    <dbReference type="NCBI Taxonomy" id="2496557"/>
    <lineage>
        <taxon>Bacteria</taxon>
        <taxon>Bacillati</taxon>
        <taxon>Bacillota</taxon>
        <taxon>Bacilli</taxon>
        <taxon>Bacillales</taxon>
        <taxon>Paenibacillaceae</taxon>
        <taxon>Paenibacillus</taxon>
    </lineage>
</organism>
<protein>
    <submittedName>
        <fullName evidence="6">Radical SAM protein</fullName>
    </submittedName>
</protein>
<evidence type="ECO:0000256" key="4">
    <source>
        <dbReference type="SAM" id="MobiDB-lite"/>
    </source>
</evidence>
<dbReference type="GO" id="GO:0003824">
    <property type="term" value="F:catalytic activity"/>
    <property type="evidence" value="ECO:0007669"/>
    <property type="project" value="InterPro"/>
</dbReference>
<proteinExistence type="predicted"/>
<dbReference type="SUPFAM" id="SSF102114">
    <property type="entry name" value="Radical SAM enzymes"/>
    <property type="match status" value="1"/>
</dbReference>
<reference evidence="6 7" key="1">
    <citation type="submission" date="2019-09" db="EMBL/GenBank/DDBJ databases">
        <title>Bacillus ochoae sp. nov., Paenibacillus whitsoniae sp. nov., Paenibacillus spiritus sp. nov. Isolated from the Mars Exploration Rover during spacecraft assembly.</title>
        <authorList>
            <person name="Seuylemezian A."/>
            <person name="Vaishampayan P."/>
        </authorList>
    </citation>
    <scope>NUCLEOTIDE SEQUENCE [LARGE SCALE GENOMIC DNA]</scope>
    <source>
        <strain evidence="6 7">MER_111</strain>
    </source>
</reference>
<dbReference type="SFLD" id="SFLDG01084">
    <property type="entry name" value="Uncharacterised_Radical_SAM_Su"/>
    <property type="match status" value="1"/>
</dbReference>
<comment type="caution">
    <text evidence="6">The sequence shown here is derived from an EMBL/GenBank/DDBJ whole genome shotgun (WGS) entry which is preliminary data.</text>
</comment>
<dbReference type="InterPro" id="IPR040086">
    <property type="entry name" value="MJ0683-like"/>
</dbReference>
<keyword evidence="1" id="KW-0479">Metal-binding</keyword>
<evidence type="ECO:0000259" key="5">
    <source>
        <dbReference type="PROSITE" id="PS51918"/>
    </source>
</evidence>
<evidence type="ECO:0000313" key="7">
    <source>
        <dbReference type="Proteomes" id="UP000367750"/>
    </source>
</evidence>
<dbReference type="EMBL" id="VYKK01000021">
    <property type="protein sequence ID" value="KAA9000388.1"/>
    <property type="molecule type" value="Genomic_DNA"/>
</dbReference>
<feature type="region of interest" description="Disordered" evidence="4">
    <location>
        <begin position="295"/>
        <end position="336"/>
    </location>
</feature>
<dbReference type="PANTHER" id="PTHR43432">
    <property type="entry name" value="SLR0285 PROTEIN"/>
    <property type="match status" value="1"/>
</dbReference>
<dbReference type="Proteomes" id="UP000367750">
    <property type="component" value="Unassembled WGS sequence"/>
</dbReference>
<dbReference type="Gene3D" id="3.80.30.30">
    <property type="match status" value="1"/>
</dbReference>
<evidence type="ECO:0000256" key="3">
    <source>
        <dbReference type="ARBA" id="ARBA00023014"/>
    </source>
</evidence>
<evidence type="ECO:0000313" key="6">
    <source>
        <dbReference type="EMBL" id="KAA9000388.1"/>
    </source>
</evidence>
<dbReference type="InterPro" id="IPR006638">
    <property type="entry name" value="Elp3/MiaA/NifB-like_rSAM"/>
</dbReference>
<evidence type="ECO:0000256" key="2">
    <source>
        <dbReference type="ARBA" id="ARBA00023004"/>
    </source>
</evidence>
<dbReference type="GO" id="GO:0046872">
    <property type="term" value="F:metal ion binding"/>
    <property type="evidence" value="ECO:0007669"/>
    <property type="project" value="UniProtKB-KW"/>
</dbReference>
<dbReference type="PROSITE" id="PS51918">
    <property type="entry name" value="RADICAL_SAM"/>
    <property type="match status" value="1"/>
</dbReference>
<keyword evidence="7" id="KW-1185">Reference proteome</keyword>
<dbReference type="SFLD" id="SFLDS00029">
    <property type="entry name" value="Radical_SAM"/>
    <property type="match status" value="1"/>
</dbReference>
<dbReference type="SMART" id="SM00729">
    <property type="entry name" value="Elp3"/>
    <property type="match status" value="1"/>
</dbReference>
<dbReference type="CDD" id="cd01335">
    <property type="entry name" value="Radical_SAM"/>
    <property type="match status" value="1"/>
</dbReference>
<dbReference type="AlphaFoldDB" id="A0A5J5G170"/>
<dbReference type="PANTHER" id="PTHR43432:SF3">
    <property type="entry name" value="SLR0285 PROTEIN"/>
    <property type="match status" value="1"/>
</dbReference>
<dbReference type="Pfam" id="PF04055">
    <property type="entry name" value="Radical_SAM"/>
    <property type="match status" value="1"/>
</dbReference>
<accession>A0A5J5G170</accession>
<dbReference type="OrthoDB" id="9785699at2"/>
<evidence type="ECO:0000256" key="1">
    <source>
        <dbReference type="ARBA" id="ARBA00022723"/>
    </source>
</evidence>
<name>A0A5J5G170_9BACL</name>
<keyword evidence="3" id="KW-0411">Iron-sulfur</keyword>
<sequence length="336" mass="37603">MFLSGRADMPRIYEHMNVKTGMTPVKEERMPFGWSINPYRGCAHGCSFCFARGFQHFMNLGADDEFQNHILLKTNAPEALEAQLAKLAVRHRYDLGEMRRRLGQVMIGTVTDPYQPVEGRMKLTRRCLEVLARYGVGASVTTRSPLILRDLDLLRRMDGVSVNISMNTLDAKLTRRLEPEAPLPAKRLETLKALSEAGIRTSVFIAPILPLLTDGPEDLEELFAAAAERGAGSFMTSVLRLSPEVKRGYFRSLAEHYPDRLNGYRELYAGGAYASDEYREKLRRLTDELSRKYTPSAPLYKPAEAEEAPSGIRPGSPAPGEACGEPAYPPEQLSFF</sequence>